<evidence type="ECO:0000259" key="3">
    <source>
        <dbReference type="Pfam" id="PF02931"/>
    </source>
</evidence>
<dbReference type="AlphaFoldDB" id="A0A0L7QK66"/>
<dbReference type="FunFam" id="2.70.170.10:FF:000028">
    <property type="entry name" value="AcetylCholine Receptor"/>
    <property type="match status" value="1"/>
</dbReference>
<evidence type="ECO:0000256" key="2">
    <source>
        <dbReference type="SAM" id="SignalP"/>
    </source>
</evidence>
<name>A0A0L7QK66_9HYME</name>
<dbReference type="InterPro" id="IPR036734">
    <property type="entry name" value="Neur_chan_lig-bd_sf"/>
</dbReference>
<keyword evidence="1" id="KW-0812">Transmembrane</keyword>
<feature type="chain" id="PRO_5005574718" evidence="2">
    <location>
        <begin position="24"/>
        <end position="434"/>
    </location>
</feature>
<dbReference type="GO" id="GO:0005230">
    <property type="term" value="F:extracellular ligand-gated monoatomic ion channel activity"/>
    <property type="evidence" value="ECO:0007669"/>
    <property type="project" value="InterPro"/>
</dbReference>
<dbReference type="CDD" id="cd18989">
    <property type="entry name" value="LGIC_ECD_cation"/>
    <property type="match status" value="1"/>
</dbReference>
<dbReference type="GO" id="GO:0016020">
    <property type="term" value="C:membrane"/>
    <property type="evidence" value="ECO:0007669"/>
    <property type="project" value="InterPro"/>
</dbReference>
<keyword evidence="5" id="KW-1185">Reference proteome</keyword>
<feature type="signal peptide" evidence="2">
    <location>
        <begin position="1"/>
        <end position="23"/>
    </location>
</feature>
<feature type="transmembrane region" description="Helical" evidence="1">
    <location>
        <begin position="400"/>
        <end position="421"/>
    </location>
</feature>
<dbReference type="Gene3D" id="2.70.170.10">
    <property type="entry name" value="Neurotransmitter-gated ion-channel ligand-binding domain"/>
    <property type="match status" value="1"/>
</dbReference>
<keyword evidence="2" id="KW-0732">Signal</keyword>
<dbReference type="SUPFAM" id="SSF63712">
    <property type="entry name" value="Nicotinic receptor ligand binding domain-like"/>
    <property type="match status" value="1"/>
</dbReference>
<feature type="domain" description="Neurotransmitter-gated ion-channel ligand-binding" evidence="3">
    <location>
        <begin position="39"/>
        <end position="246"/>
    </location>
</feature>
<reference evidence="4 5" key="1">
    <citation type="submission" date="2015-07" db="EMBL/GenBank/DDBJ databases">
        <title>The genome of Habropoda laboriosa.</title>
        <authorList>
            <person name="Pan H."/>
            <person name="Kapheim K."/>
        </authorList>
    </citation>
    <scope>NUCLEOTIDE SEQUENCE [LARGE SCALE GENOMIC DNA]</scope>
    <source>
        <strain evidence="4">0110345459</strain>
    </source>
</reference>
<keyword evidence="1" id="KW-0472">Membrane</keyword>
<evidence type="ECO:0000256" key="1">
    <source>
        <dbReference type="SAM" id="Phobius"/>
    </source>
</evidence>
<dbReference type="OrthoDB" id="410315at2759"/>
<keyword evidence="4" id="KW-0675">Receptor</keyword>
<gene>
    <name evidence="4" type="ORF">WH47_00825</name>
</gene>
<protein>
    <submittedName>
        <fullName evidence="4">Neuronal acetylcholine receptor subunit alpha-2</fullName>
    </submittedName>
</protein>
<dbReference type="STRING" id="597456.A0A0L7QK66"/>
<feature type="transmembrane region" description="Helical" evidence="1">
    <location>
        <begin position="251"/>
        <end position="271"/>
    </location>
</feature>
<organism evidence="4 5">
    <name type="scientific">Habropoda laboriosa</name>
    <dbReference type="NCBI Taxonomy" id="597456"/>
    <lineage>
        <taxon>Eukaryota</taxon>
        <taxon>Metazoa</taxon>
        <taxon>Ecdysozoa</taxon>
        <taxon>Arthropoda</taxon>
        <taxon>Hexapoda</taxon>
        <taxon>Insecta</taxon>
        <taxon>Pterygota</taxon>
        <taxon>Neoptera</taxon>
        <taxon>Endopterygota</taxon>
        <taxon>Hymenoptera</taxon>
        <taxon>Apocrita</taxon>
        <taxon>Aculeata</taxon>
        <taxon>Apoidea</taxon>
        <taxon>Anthophila</taxon>
        <taxon>Apidae</taxon>
        <taxon>Habropoda</taxon>
    </lineage>
</organism>
<dbReference type="GO" id="GO:0004888">
    <property type="term" value="F:transmembrane signaling receptor activity"/>
    <property type="evidence" value="ECO:0007669"/>
    <property type="project" value="InterPro"/>
</dbReference>
<accession>A0A0L7QK66</accession>
<dbReference type="Proteomes" id="UP000053825">
    <property type="component" value="Unassembled WGS sequence"/>
</dbReference>
<evidence type="ECO:0000313" key="5">
    <source>
        <dbReference type="Proteomes" id="UP000053825"/>
    </source>
</evidence>
<dbReference type="InterPro" id="IPR006202">
    <property type="entry name" value="Neur_chan_lig-bd"/>
</dbReference>
<evidence type="ECO:0000313" key="4">
    <source>
        <dbReference type="EMBL" id="KOC58999.1"/>
    </source>
</evidence>
<proteinExistence type="predicted"/>
<sequence>MCNLFHVFFVIFSILWLNQGGLCVQGYCKDIVNNSVILRLKEHLFCSYDTDVRPTDQDRNATVVRFGLYMRQFDVDDLTNVVDFHVWVRLVWNDPFLTWEPSEYDGVNSIHVMSYEIWMPDITIHSATTMGADGVPAIECWLNHTGNIFCVPAMSYTTSCESDSTWWPYDMINCTIHIGSWAYHAHEIDLRFIKFDEEGQLTVDIQDKNTQWEMVEFTQSERLVNSKFGLYFSTKYLSYHILLKRHSSMHGAIYVTIVVVLMTMTLMTLWLEPRSTERMIIANLNFVLHLWSVQDLQWMLPYTGNRPPALLLFYENSLALATFTLILTSVLRHMQELTAQAPVWISSITVSILKSRVGQVFLVSILDPKASARIEMNVDDNTNLVSFDKQETTWRYTSVLIGWLAFVSVFFVYVIMLIVVLPTDRSANIFSAKT</sequence>
<feature type="transmembrane region" description="Helical" evidence="1">
    <location>
        <begin position="312"/>
        <end position="331"/>
    </location>
</feature>
<dbReference type="Pfam" id="PF02931">
    <property type="entry name" value="Neur_chan_LBD"/>
    <property type="match status" value="1"/>
</dbReference>
<dbReference type="EMBL" id="KQ414986">
    <property type="protein sequence ID" value="KOC58999.1"/>
    <property type="molecule type" value="Genomic_DNA"/>
</dbReference>
<dbReference type="InterPro" id="IPR006201">
    <property type="entry name" value="Neur_channel"/>
</dbReference>
<keyword evidence="1" id="KW-1133">Transmembrane helix</keyword>
<dbReference type="PANTHER" id="PTHR18945">
    <property type="entry name" value="NEUROTRANSMITTER GATED ION CHANNEL"/>
    <property type="match status" value="1"/>
</dbReference>